<dbReference type="STRING" id="883161.HMPREF9306_01440"/>
<reference evidence="1 2" key="1">
    <citation type="submission" date="2013-04" db="EMBL/GenBank/DDBJ databases">
        <title>The Genome Sequence of Propionimicrobium lymphophilum ACS-093-V-SCH5.</title>
        <authorList>
            <consortium name="The Broad Institute Genomics Platform"/>
            <person name="Earl A."/>
            <person name="Ward D."/>
            <person name="Feldgarden M."/>
            <person name="Gevers D."/>
            <person name="Saerens B."/>
            <person name="Vaneechoutte M."/>
            <person name="Walker B."/>
            <person name="Young S."/>
            <person name="Zeng Q."/>
            <person name="Gargeya S."/>
            <person name="Fitzgerald M."/>
            <person name="Haas B."/>
            <person name="Abouelleil A."/>
            <person name="Allen A.W."/>
            <person name="Alvarado L."/>
            <person name="Arachchi H.M."/>
            <person name="Berlin A.M."/>
            <person name="Chapman S.B."/>
            <person name="Gainer-Dewar J."/>
            <person name="Goldberg J."/>
            <person name="Griggs A."/>
            <person name="Gujja S."/>
            <person name="Hansen M."/>
            <person name="Howarth C."/>
            <person name="Imamovic A."/>
            <person name="Ireland A."/>
            <person name="Larimer J."/>
            <person name="McCowan C."/>
            <person name="Murphy C."/>
            <person name="Pearson M."/>
            <person name="Poon T.W."/>
            <person name="Priest M."/>
            <person name="Roberts A."/>
            <person name="Saif S."/>
            <person name="Shea T."/>
            <person name="Sisk P."/>
            <person name="Sykes S."/>
            <person name="Wortman J."/>
            <person name="Nusbaum C."/>
            <person name="Birren B."/>
        </authorList>
    </citation>
    <scope>NUCLEOTIDE SEQUENCE [LARGE SCALE GENOMIC DNA]</scope>
    <source>
        <strain evidence="1 2">ACS-093-V-SCH5</strain>
    </source>
</reference>
<dbReference type="EMBL" id="AGZR01000009">
    <property type="protein sequence ID" value="EPD31884.1"/>
    <property type="molecule type" value="Genomic_DNA"/>
</dbReference>
<name>S2WW03_9ACTN</name>
<sequence>MSNPFAPNHYQNGLPILASSDYIATIPAYTLELARKINAKLASLSNNSPSVSDSGWQKLARTDMQYVRSLSDAADPKYRKQGALVSIRGGFGLHPKQAPSGEEIRIFQDAPSWLRPAQDTTAIAHSTNGLVVASVTLTTEGALSLNLNPDEDITNKPSRTYKIYYQLLYFLG</sequence>
<organism evidence="1 2">
    <name type="scientific">Propionimicrobium lymphophilum ACS-093-V-SCH5</name>
    <dbReference type="NCBI Taxonomy" id="883161"/>
    <lineage>
        <taxon>Bacteria</taxon>
        <taxon>Bacillati</taxon>
        <taxon>Actinomycetota</taxon>
        <taxon>Actinomycetes</taxon>
        <taxon>Propionibacteriales</taxon>
        <taxon>Propionibacteriaceae</taxon>
        <taxon>Propionimicrobium</taxon>
    </lineage>
</organism>
<dbReference type="HOGENOM" id="CLU_1553912_0_0_11"/>
<accession>S2WW03</accession>
<dbReference type="RefSeq" id="WP_016456266.1">
    <property type="nucleotide sequence ID" value="NZ_KE150269.1"/>
</dbReference>
<proteinExistence type="predicted"/>
<evidence type="ECO:0000313" key="2">
    <source>
        <dbReference type="Proteomes" id="UP000014417"/>
    </source>
</evidence>
<evidence type="ECO:0000313" key="1">
    <source>
        <dbReference type="EMBL" id="EPD31884.1"/>
    </source>
</evidence>
<dbReference type="AlphaFoldDB" id="S2WW03"/>
<comment type="caution">
    <text evidence="1">The sequence shown here is derived from an EMBL/GenBank/DDBJ whole genome shotgun (WGS) entry which is preliminary data.</text>
</comment>
<dbReference type="Proteomes" id="UP000014417">
    <property type="component" value="Unassembled WGS sequence"/>
</dbReference>
<gene>
    <name evidence="1" type="ORF">HMPREF9306_01440</name>
</gene>
<keyword evidence="2" id="KW-1185">Reference proteome</keyword>
<protein>
    <submittedName>
        <fullName evidence="1">Uncharacterized protein</fullName>
    </submittedName>
</protein>